<reference evidence="6" key="1">
    <citation type="journal article" date="2015" name="Proc. Natl. Acad. Sci. U.S.A.">
        <title>Networks of energetic and metabolic interactions define dynamics in microbial communities.</title>
        <authorList>
            <person name="Embree M."/>
            <person name="Liu J.K."/>
            <person name="Al-Bassam M.M."/>
            <person name="Zengler K."/>
        </authorList>
    </citation>
    <scope>NUCLEOTIDE SEQUENCE</scope>
</reference>
<feature type="transmembrane region" description="Helical" evidence="5">
    <location>
        <begin position="262"/>
        <end position="281"/>
    </location>
</feature>
<feature type="transmembrane region" description="Helical" evidence="5">
    <location>
        <begin position="217"/>
        <end position="250"/>
    </location>
</feature>
<proteinExistence type="predicted"/>
<comment type="caution">
    <text evidence="6">The sequence shown here is derived from an EMBL/GenBank/DDBJ whole genome shotgun (WGS) entry which is preliminary data.</text>
</comment>
<accession>A0A0W8F135</accession>
<evidence type="ECO:0000256" key="3">
    <source>
        <dbReference type="ARBA" id="ARBA00022989"/>
    </source>
</evidence>
<dbReference type="AlphaFoldDB" id="A0A0W8F135"/>
<sequence>MFGDLLYLIFAMIFGLLLLGIHRKVIARIQRRPGPPVWQEILHALKFSFKSTWIPQTASDTLFVSVVLIAIGIWTAAFFVVLAGGNLLIIFGIYMLHKIVEHGFGLSSGSPYGKFGGVRSVISAASEIPLFVSVAAVVIFTGSLEIVDIVAWQEQAGPLILVVFPASLAMYVVILSKFPFSPFSIVESKEIVSGYKTEHFGVWRAGLEACNGLKTYVLLLTFIAVFFGPVPFLLILLAMILITVSISFVCAFSPMLSPFDSVTIQTLFTGLMLIYVVYLVGVSG</sequence>
<name>A0A0W8F135_9ZZZZ</name>
<evidence type="ECO:0000256" key="2">
    <source>
        <dbReference type="ARBA" id="ARBA00022692"/>
    </source>
</evidence>
<comment type="subcellular location">
    <subcellularLocation>
        <location evidence="1">Membrane</location>
        <topology evidence="1">Multi-pass membrane protein</topology>
    </subcellularLocation>
</comment>
<dbReference type="GO" id="GO:0005886">
    <property type="term" value="C:plasma membrane"/>
    <property type="evidence" value="ECO:0007669"/>
    <property type="project" value="TreeGrafter"/>
</dbReference>
<gene>
    <name evidence="6" type="ORF">ASZ90_015734</name>
</gene>
<evidence type="ECO:0000256" key="4">
    <source>
        <dbReference type="ARBA" id="ARBA00023136"/>
    </source>
</evidence>
<protein>
    <submittedName>
        <fullName evidence="6">Energy conserving hydrogenase eha transmembrane protein j</fullName>
    </submittedName>
</protein>
<feature type="transmembrane region" description="Helical" evidence="5">
    <location>
        <begin position="159"/>
        <end position="180"/>
    </location>
</feature>
<evidence type="ECO:0000256" key="1">
    <source>
        <dbReference type="ARBA" id="ARBA00004141"/>
    </source>
</evidence>
<keyword evidence="2 5" id="KW-0812">Transmembrane</keyword>
<organism evidence="6">
    <name type="scientific">hydrocarbon metagenome</name>
    <dbReference type="NCBI Taxonomy" id="938273"/>
    <lineage>
        <taxon>unclassified sequences</taxon>
        <taxon>metagenomes</taxon>
        <taxon>ecological metagenomes</taxon>
    </lineage>
</organism>
<keyword evidence="4 5" id="KW-0472">Membrane</keyword>
<dbReference type="EMBL" id="LNQE01001637">
    <property type="protein sequence ID" value="KUG14618.1"/>
    <property type="molecule type" value="Genomic_DNA"/>
</dbReference>
<keyword evidence="3 5" id="KW-1133">Transmembrane helix</keyword>
<dbReference type="PANTHER" id="PTHR43359">
    <property type="entry name" value="FORMATE HYDROGENLYASE SUBUNIT 4"/>
    <property type="match status" value="1"/>
</dbReference>
<dbReference type="PANTHER" id="PTHR43359:SF1">
    <property type="entry name" value="FORMATE HYDROGENLYASE SUBUNIT 4-RELATED"/>
    <property type="match status" value="1"/>
</dbReference>
<dbReference type="Pfam" id="PF00146">
    <property type="entry name" value="NADHdh"/>
    <property type="match status" value="1"/>
</dbReference>
<evidence type="ECO:0000256" key="5">
    <source>
        <dbReference type="SAM" id="Phobius"/>
    </source>
</evidence>
<feature type="transmembrane region" description="Helical" evidence="5">
    <location>
        <begin position="62"/>
        <end position="95"/>
    </location>
</feature>
<feature type="transmembrane region" description="Helical" evidence="5">
    <location>
        <begin position="6"/>
        <end position="22"/>
    </location>
</feature>
<dbReference type="InterPro" id="IPR001694">
    <property type="entry name" value="NADH_UbQ_OxRdtase_su1/FPO"/>
</dbReference>
<evidence type="ECO:0000313" key="6">
    <source>
        <dbReference type="EMBL" id="KUG14618.1"/>
    </source>
</evidence>
<dbReference type="InterPro" id="IPR052561">
    <property type="entry name" value="ComplexI_Subunit1"/>
</dbReference>
<feature type="transmembrane region" description="Helical" evidence="5">
    <location>
        <begin position="128"/>
        <end position="147"/>
    </location>
</feature>